<keyword evidence="6" id="KW-0239">DNA-directed DNA polymerase</keyword>
<gene>
    <name evidence="11" type="ordered locus">Daud_2068</name>
</gene>
<feature type="domain" description="DNA polymerase III delta N-terminal" evidence="9">
    <location>
        <begin position="20"/>
        <end position="134"/>
    </location>
</feature>
<dbReference type="SUPFAM" id="SSF48019">
    <property type="entry name" value="post-AAA+ oligomerization domain-like"/>
    <property type="match status" value="1"/>
</dbReference>
<dbReference type="KEGG" id="dau:Daud_2068"/>
<dbReference type="RefSeq" id="WP_012303133.1">
    <property type="nucleotide sequence ID" value="NC_010424.1"/>
</dbReference>
<dbReference type="Gene3D" id="1.10.8.60">
    <property type="match status" value="1"/>
</dbReference>
<dbReference type="GO" id="GO:0006261">
    <property type="term" value="P:DNA-templated DNA replication"/>
    <property type="evidence" value="ECO:0007669"/>
    <property type="project" value="TreeGrafter"/>
</dbReference>
<dbReference type="OrthoDB" id="9775929at2"/>
<organism evidence="11 12">
    <name type="scientific">Desulforudis audaxviator (strain MP104C)</name>
    <dbReference type="NCBI Taxonomy" id="477974"/>
    <lineage>
        <taxon>Bacteria</taxon>
        <taxon>Bacillati</taxon>
        <taxon>Bacillota</taxon>
        <taxon>Clostridia</taxon>
        <taxon>Thermoanaerobacterales</taxon>
        <taxon>Candidatus Desulforudaceae</taxon>
        <taxon>Candidatus Desulforudis</taxon>
    </lineage>
</organism>
<evidence type="ECO:0000313" key="12">
    <source>
        <dbReference type="Proteomes" id="UP000008544"/>
    </source>
</evidence>
<evidence type="ECO:0000256" key="8">
    <source>
        <dbReference type="ARBA" id="ARBA00049244"/>
    </source>
</evidence>
<dbReference type="EC" id="2.7.7.7" evidence="1"/>
<reference evidence="12" key="1">
    <citation type="submission" date="2007-10" db="EMBL/GenBank/DDBJ databases">
        <title>Complete sequence of chromosome of Desulforudis audaxviator MP104C.</title>
        <authorList>
            <person name="Copeland A."/>
            <person name="Lucas S."/>
            <person name="Lapidus A."/>
            <person name="Barry K."/>
            <person name="Glavina del Rio T."/>
            <person name="Dalin E."/>
            <person name="Tice H."/>
            <person name="Bruce D."/>
            <person name="Pitluck S."/>
            <person name="Lowry S.R."/>
            <person name="Larimer F."/>
            <person name="Land M.L."/>
            <person name="Hauser L."/>
            <person name="Kyrpides N."/>
            <person name="Ivanova N.N."/>
            <person name="Richardson P."/>
        </authorList>
    </citation>
    <scope>NUCLEOTIDE SEQUENCE [LARGE SCALE GENOMIC DNA]</scope>
    <source>
        <strain evidence="12">MP104C</strain>
    </source>
</reference>
<dbReference type="InterPro" id="IPR027417">
    <property type="entry name" value="P-loop_NTPase"/>
</dbReference>
<sequence>MKYYLEFVREVQEGRIPPVYLFYGDEVFLHRQAINRLKAALLTGGAESFNLSEIDGEETAPEEVVRAARLVPVLAVCRLVVVRNIPYFDQKPGLGSELLEAYLDAPSPSTCLVLQKAGPVDRRKKLYQLVTRRGRAIDFTPLSAGDVARWVSREAKKSGAVFTREAMDRFLSSVPGGLQGVAVELGKVLTYVGEKERVTVEDVAAVVAPRREETIFQVVDAVGEGRFEAAIDGIRVLTAAGESPLGILAMLARQFRLLLCAPDLAASGLAVPEIAARLQTKPFVIKKALAQARNFHPGQLAAALAGLLEVDADVKTGRQDFFPALANFFILGFKK</sequence>
<dbReference type="HOGENOM" id="CLU_044694_2_1_9"/>
<dbReference type="Proteomes" id="UP000008544">
    <property type="component" value="Chromosome"/>
</dbReference>
<evidence type="ECO:0000313" key="11">
    <source>
        <dbReference type="EMBL" id="ACA60558.1"/>
    </source>
</evidence>
<dbReference type="PANTHER" id="PTHR34388">
    <property type="entry name" value="DNA POLYMERASE III SUBUNIT DELTA"/>
    <property type="match status" value="1"/>
</dbReference>
<evidence type="ECO:0000256" key="2">
    <source>
        <dbReference type="ARBA" id="ARBA00017703"/>
    </source>
</evidence>
<dbReference type="NCBIfam" id="TIGR01128">
    <property type="entry name" value="holA"/>
    <property type="match status" value="1"/>
</dbReference>
<proteinExistence type="inferred from homology"/>
<name>B1I6C7_DESAP</name>
<keyword evidence="5" id="KW-0235">DNA replication</keyword>
<reference evidence="11 12" key="2">
    <citation type="journal article" date="2008" name="Science">
        <title>Environmental genomics reveals a single-species ecosystem deep within Earth.</title>
        <authorList>
            <person name="Chivian D."/>
            <person name="Brodie E.L."/>
            <person name="Alm E.J."/>
            <person name="Culley D.E."/>
            <person name="Dehal P.S."/>
            <person name="Desantis T.Z."/>
            <person name="Gihring T.M."/>
            <person name="Lapidus A."/>
            <person name="Lin L.H."/>
            <person name="Lowry S.R."/>
            <person name="Moser D.P."/>
            <person name="Richardson P.M."/>
            <person name="Southam G."/>
            <person name="Wanger G."/>
            <person name="Pratt L.M."/>
            <person name="Andersen G.L."/>
            <person name="Hazen T.C."/>
            <person name="Brockman F.J."/>
            <person name="Arkin A.P."/>
            <person name="Onstott T.C."/>
        </authorList>
    </citation>
    <scope>NUCLEOTIDE SEQUENCE [LARGE SCALE GENOMIC DNA]</scope>
    <source>
        <strain evidence="11 12">MP104C</strain>
    </source>
</reference>
<evidence type="ECO:0000256" key="4">
    <source>
        <dbReference type="ARBA" id="ARBA00022695"/>
    </source>
</evidence>
<dbReference type="eggNOG" id="COG1466">
    <property type="taxonomic scope" value="Bacteria"/>
</dbReference>
<dbReference type="Pfam" id="PF06144">
    <property type="entry name" value="DNA_pol3_delta"/>
    <property type="match status" value="1"/>
</dbReference>
<evidence type="ECO:0000256" key="5">
    <source>
        <dbReference type="ARBA" id="ARBA00022705"/>
    </source>
</evidence>
<evidence type="ECO:0000256" key="7">
    <source>
        <dbReference type="ARBA" id="ARBA00034754"/>
    </source>
</evidence>
<dbReference type="Pfam" id="PF21694">
    <property type="entry name" value="DNA_pol3_delta_C"/>
    <property type="match status" value="1"/>
</dbReference>
<dbReference type="EMBL" id="CP000860">
    <property type="protein sequence ID" value="ACA60558.1"/>
    <property type="molecule type" value="Genomic_DNA"/>
</dbReference>
<dbReference type="GO" id="GO:0003677">
    <property type="term" value="F:DNA binding"/>
    <property type="evidence" value="ECO:0007669"/>
    <property type="project" value="InterPro"/>
</dbReference>
<dbReference type="InterPro" id="IPR048466">
    <property type="entry name" value="DNA_pol3_delta-like_C"/>
</dbReference>
<keyword evidence="3" id="KW-0808">Transferase</keyword>
<dbReference type="STRING" id="477974.Daud_2068"/>
<dbReference type="SUPFAM" id="SSF52540">
    <property type="entry name" value="P-loop containing nucleoside triphosphate hydrolases"/>
    <property type="match status" value="1"/>
</dbReference>
<comment type="similarity">
    <text evidence="7">Belongs to the DNA polymerase HolA subunit family.</text>
</comment>
<evidence type="ECO:0000256" key="3">
    <source>
        <dbReference type="ARBA" id="ARBA00022679"/>
    </source>
</evidence>
<dbReference type="PANTHER" id="PTHR34388:SF1">
    <property type="entry name" value="DNA POLYMERASE III SUBUNIT DELTA"/>
    <property type="match status" value="1"/>
</dbReference>
<dbReference type="Gene3D" id="3.40.50.300">
    <property type="entry name" value="P-loop containing nucleotide triphosphate hydrolases"/>
    <property type="match status" value="1"/>
</dbReference>
<evidence type="ECO:0000259" key="9">
    <source>
        <dbReference type="Pfam" id="PF06144"/>
    </source>
</evidence>
<dbReference type="InterPro" id="IPR010372">
    <property type="entry name" value="DNA_pol3_delta_N"/>
</dbReference>
<accession>B1I6C7</accession>
<dbReference type="GO" id="GO:0009360">
    <property type="term" value="C:DNA polymerase III complex"/>
    <property type="evidence" value="ECO:0007669"/>
    <property type="project" value="InterPro"/>
</dbReference>
<evidence type="ECO:0000256" key="6">
    <source>
        <dbReference type="ARBA" id="ARBA00022932"/>
    </source>
</evidence>
<evidence type="ECO:0000256" key="1">
    <source>
        <dbReference type="ARBA" id="ARBA00012417"/>
    </source>
</evidence>
<dbReference type="GO" id="GO:0003887">
    <property type="term" value="F:DNA-directed DNA polymerase activity"/>
    <property type="evidence" value="ECO:0007669"/>
    <property type="project" value="UniProtKB-KW"/>
</dbReference>
<keyword evidence="4" id="KW-0548">Nucleotidyltransferase</keyword>
<protein>
    <recommendedName>
        <fullName evidence="2">DNA polymerase III subunit delta</fullName>
        <ecNumber evidence="1">2.7.7.7</ecNumber>
    </recommendedName>
</protein>
<keyword evidence="12" id="KW-1185">Reference proteome</keyword>
<feature type="domain" description="DNA polymerase III delta subunit-like C-terminal" evidence="10">
    <location>
        <begin position="212"/>
        <end position="328"/>
    </location>
</feature>
<dbReference type="InterPro" id="IPR005790">
    <property type="entry name" value="DNA_polIII_delta"/>
</dbReference>
<dbReference type="InterPro" id="IPR008921">
    <property type="entry name" value="DNA_pol3_clamp-load_cplx_C"/>
</dbReference>
<comment type="catalytic activity">
    <reaction evidence="8">
        <text>DNA(n) + a 2'-deoxyribonucleoside 5'-triphosphate = DNA(n+1) + diphosphate</text>
        <dbReference type="Rhea" id="RHEA:22508"/>
        <dbReference type="Rhea" id="RHEA-COMP:17339"/>
        <dbReference type="Rhea" id="RHEA-COMP:17340"/>
        <dbReference type="ChEBI" id="CHEBI:33019"/>
        <dbReference type="ChEBI" id="CHEBI:61560"/>
        <dbReference type="ChEBI" id="CHEBI:173112"/>
        <dbReference type="EC" id="2.7.7.7"/>
    </reaction>
</comment>
<dbReference type="AlphaFoldDB" id="B1I6C7"/>
<dbReference type="Gene3D" id="1.20.272.10">
    <property type="match status" value="1"/>
</dbReference>
<evidence type="ECO:0000259" key="10">
    <source>
        <dbReference type="Pfam" id="PF21694"/>
    </source>
</evidence>